<evidence type="ECO:0000259" key="4">
    <source>
        <dbReference type="PROSITE" id="PS01124"/>
    </source>
</evidence>
<evidence type="ECO:0000256" key="2">
    <source>
        <dbReference type="ARBA" id="ARBA00023125"/>
    </source>
</evidence>
<dbReference type="Proteomes" id="UP001597399">
    <property type="component" value="Unassembled WGS sequence"/>
</dbReference>
<dbReference type="InterPro" id="IPR014710">
    <property type="entry name" value="RmlC-like_jellyroll"/>
</dbReference>
<organism evidence="5 6">
    <name type="scientific">Sporolactobacillus shoreicorticis</name>
    <dbReference type="NCBI Taxonomy" id="1923877"/>
    <lineage>
        <taxon>Bacteria</taxon>
        <taxon>Bacillati</taxon>
        <taxon>Bacillota</taxon>
        <taxon>Bacilli</taxon>
        <taxon>Bacillales</taxon>
        <taxon>Sporolactobacillaceae</taxon>
        <taxon>Sporolactobacillus</taxon>
    </lineage>
</organism>
<evidence type="ECO:0000256" key="3">
    <source>
        <dbReference type="ARBA" id="ARBA00023163"/>
    </source>
</evidence>
<dbReference type="CDD" id="cd02208">
    <property type="entry name" value="cupin_RmlC-like"/>
    <property type="match status" value="1"/>
</dbReference>
<reference evidence="6" key="1">
    <citation type="journal article" date="2019" name="Int. J. Syst. Evol. Microbiol.">
        <title>The Global Catalogue of Microorganisms (GCM) 10K type strain sequencing project: providing services to taxonomists for standard genome sequencing and annotation.</title>
        <authorList>
            <consortium name="The Broad Institute Genomics Platform"/>
            <consortium name="The Broad Institute Genome Sequencing Center for Infectious Disease"/>
            <person name="Wu L."/>
            <person name="Ma J."/>
        </authorList>
    </citation>
    <scope>NUCLEOTIDE SEQUENCE [LARGE SCALE GENOMIC DNA]</scope>
    <source>
        <strain evidence="6">TISTR 2466</strain>
    </source>
</reference>
<comment type="caution">
    <text evidence="5">The sequence shown here is derived from an EMBL/GenBank/DDBJ whole genome shotgun (WGS) entry which is preliminary data.</text>
</comment>
<proteinExistence type="predicted"/>
<sequence length="317" mass="37334">MNCYSFPLTDPFLYYKSGEFSSSTPWKHKKMYHQGDYEIIICTKGELYIQVGDDRQIVLPNDVLLIPPYTELLGYRTSNKPVDFYWLHFFVNTDPIFLDRQQLMNKIGPVSLQNYAPSINNRVILPCTFHLDNPQRIYILVNQILDVANSYRYSEQENDYLMTAFLIELSHHFLVHLASNFSYKNSKIDKIKEWIRANITETMTVEQVAYAFDLNPDYLTRLFKKHDHRTTLQFINDLKLETAQLLLVRTNLPVKQIATHAYFGDEKNFMRRFKAQIGLTPTEYRNAYTHTHLNNPLIDPLIPLPKQLEQIIDIKSK</sequence>
<protein>
    <submittedName>
        <fullName evidence="5">Helix-turn-helix domain-containing protein</fullName>
    </submittedName>
</protein>
<keyword evidence="2" id="KW-0238">DNA-binding</keyword>
<keyword evidence="1" id="KW-0805">Transcription regulation</keyword>
<dbReference type="Gene3D" id="2.60.120.10">
    <property type="entry name" value="Jelly Rolls"/>
    <property type="match status" value="1"/>
</dbReference>
<keyword evidence="3" id="KW-0804">Transcription</keyword>
<dbReference type="Gene3D" id="1.10.10.60">
    <property type="entry name" value="Homeodomain-like"/>
    <property type="match status" value="2"/>
</dbReference>
<dbReference type="EMBL" id="JBHUMQ010000014">
    <property type="protein sequence ID" value="MFD2693096.1"/>
    <property type="molecule type" value="Genomic_DNA"/>
</dbReference>
<dbReference type="InterPro" id="IPR003313">
    <property type="entry name" value="AraC-bd"/>
</dbReference>
<evidence type="ECO:0000313" key="6">
    <source>
        <dbReference type="Proteomes" id="UP001597399"/>
    </source>
</evidence>
<dbReference type="SMART" id="SM00342">
    <property type="entry name" value="HTH_ARAC"/>
    <property type="match status" value="1"/>
</dbReference>
<dbReference type="PROSITE" id="PS01124">
    <property type="entry name" value="HTH_ARAC_FAMILY_2"/>
    <property type="match status" value="1"/>
</dbReference>
<dbReference type="InterPro" id="IPR009057">
    <property type="entry name" value="Homeodomain-like_sf"/>
</dbReference>
<dbReference type="RefSeq" id="WP_253063970.1">
    <property type="nucleotide sequence ID" value="NZ_JAMXWM010000026.1"/>
</dbReference>
<dbReference type="Pfam" id="PF12833">
    <property type="entry name" value="HTH_18"/>
    <property type="match status" value="1"/>
</dbReference>
<dbReference type="InterPro" id="IPR037923">
    <property type="entry name" value="HTH-like"/>
</dbReference>
<feature type="domain" description="HTH araC/xylS-type" evidence="4">
    <location>
        <begin position="189"/>
        <end position="287"/>
    </location>
</feature>
<dbReference type="PANTHER" id="PTHR43280:SF2">
    <property type="entry name" value="HTH-TYPE TRANSCRIPTIONAL REGULATOR EXSA"/>
    <property type="match status" value="1"/>
</dbReference>
<dbReference type="InterPro" id="IPR018060">
    <property type="entry name" value="HTH_AraC"/>
</dbReference>
<dbReference type="PANTHER" id="PTHR43280">
    <property type="entry name" value="ARAC-FAMILY TRANSCRIPTIONAL REGULATOR"/>
    <property type="match status" value="1"/>
</dbReference>
<evidence type="ECO:0000313" key="5">
    <source>
        <dbReference type="EMBL" id="MFD2693096.1"/>
    </source>
</evidence>
<name>A0ABW5S024_9BACL</name>
<evidence type="ECO:0000256" key="1">
    <source>
        <dbReference type="ARBA" id="ARBA00023015"/>
    </source>
</evidence>
<accession>A0ABW5S024</accession>
<dbReference type="Pfam" id="PF02311">
    <property type="entry name" value="AraC_binding"/>
    <property type="match status" value="1"/>
</dbReference>
<keyword evidence="6" id="KW-1185">Reference proteome</keyword>
<dbReference type="SUPFAM" id="SSF51215">
    <property type="entry name" value="Regulatory protein AraC"/>
    <property type="match status" value="1"/>
</dbReference>
<gene>
    <name evidence="5" type="ORF">ACFSUE_05545</name>
</gene>
<dbReference type="SUPFAM" id="SSF46689">
    <property type="entry name" value="Homeodomain-like"/>
    <property type="match status" value="2"/>
</dbReference>